<dbReference type="Proteomes" id="UP000054270">
    <property type="component" value="Unassembled WGS sequence"/>
</dbReference>
<keyword evidence="2" id="KW-1185">Reference proteome</keyword>
<dbReference type="AlphaFoldDB" id="A0A0D2KHJ1"/>
<dbReference type="STRING" id="945553.A0A0D2KHJ1"/>
<evidence type="ECO:0000313" key="2">
    <source>
        <dbReference type="Proteomes" id="UP000054270"/>
    </source>
</evidence>
<name>A0A0D2KHJ1_HYPSF</name>
<dbReference type="OrthoDB" id="1262810at2759"/>
<accession>A0A0D2KHJ1</accession>
<sequence>MSTRQRNEASACSPVSKKTALQKYKAALKAACAFQQLRDDIDSFASIETGTCSKNRADLVGQNLGKHKPEGNFFRDCLQSLQKRAFIEPRVPVIICNVICWCNLARIVLETTVHSSIMDVNHIEESQQGLSNPTRPQCLQNAGCTALDRLIHALAIAPMVHRYLPVGDFYNGRLGHCFEALYKVARVLDKGPARPRDVHLSAFWVWQETFALKDELYLKVQDLYLSLSSRGLRKAESPIFGPRGAHPTNSVLEPLPSSRCRRELQSTCRSLPGGNKIKAIGAPSFLPTISGTSSVQFLVQNSLAMSIIKSPTAKVLSDQELLIFTVKNLHDQPDHIHSTTLSYMENHRQQVPPFIFNVLKEVDGSWRQPKDAIDTFSPIASLHTLIPRRIVHKTNPSDQAIVQALMQHAMTIGIVQDRIESIASNPISSSSLSLSRDLVLISQTYLDYAKPIISAEQRWLPTSQGLRVLWISRILRYRAPRHAIFMMKCWPSSKASNYPYHMRTSVSGKGRRREVIAQFGLVGHCVLSLDPSKWHLPYRDQVAYLVLPDPVKKQYSSSLFERNLITRGQSTTSPMFLGQLIKWNSTY</sequence>
<reference evidence="2" key="1">
    <citation type="submission" date="2014-04" db="EMBL/GenBank/DDBJ databases">
        <title>Evolutionary Origins and Diversification of the Mycorrhizal Mutualists.</title>
        <authorList>
            <consortium name="DOE Joint Genome Institute"/>
            <consortium name="Mycorrhizal Genomics Consortium"/>
            <person name="Kohler A."/>
            <person name="Kuo A."/>
            <person name="Nagy L.G."/>
            <person name="Floudas D."/>
            <person name="Copeland A."/>
            <person name="Barry K.W."/>
            <person name="Cichocki N."/>
            <person name="Veneault-Fourrey C."/>
            <person name="LaButti K."/>
            <person name="Lindquist E.A."/>
            <person name="Lipzen A."/>
            <person name="Lundell T."/>
            <person name="Morin E."/>
            <person name="Murat C."/>
            <person name="Riley R."/>
            <person name="Ohm R."/>
            <person name="Sun H."/>
            <person name="Tunlid A."/>
            <person name="Henrissat B."/>
            <person name="Grigoriev I.V."/>
            <person name="Hibbett D.S."/>
            <person name="Martin F."/>
        </authorList>
    </citation>
    <scope>NUCLEOTIDE SEQUENCE [LARGE SCALE GENOMIC DNA]</scope>
    <source>
        <strain evidence="2">FD-334 SS-4</strain>
    </source>
</reference>
<organism evidence="1 2">
    <name type="scientific">Hypholoma sublateritium (strain FD-334 SS-4)</name>
    <dbReference type="NCBI Taxonomy" id="945553"/>
    <lineage>
        <taxon>Eukaryota</taxon>
        <taxon>Fungi</taxon>
        <taxon>Dikarya</taxon>
        <taxon>Basidiomycota</taxon>
        <taxon>Agaricomycotina</taxon>
        <taxon>Agaricomycetes</taxon>
        <taxon>Agaricomycetidae</taxon>
        <taxon>Agaricales</taxon>
        <taxon>Agaricineae</taxon>
        <taxon>Strophariaceae</taxon>
        <taxon>Hypholoma</taxon>
    </lineage>
</organism>
<gene>
    <name evidence="1" type="ORF">HYPSUDRAFT_59564</name>
</gene>
<protein>
    <submittedName>
        <fullName evidence="1">Uncharacterized protein</fullName>
    </submittedName>
</protein>
<dbReference type="EMBL" id="KN817696">
    <property type="protein sequence ID" value="KJA14062.1"/>
    <property type="molecule type" value="Genomic_DNA"/>
</dbReference>
<evidence type="ECO:0000313" key="1">
    <source>
        <dbReference type="EMBL" id="KJA14062.1"/>
    </source>
</evidence>
<proteinExistence type="predicted"/>